<dbReference type="InterPro" id="IPR027417">
    <property type="entry name" value="P-loop_NTPase"/>
</dbReference>
<dbReference type="SMART" id="SM00382">
    <property type="entry name" value="AAA"/>
    <property type="match status" value="1"/>
</dbReference>
<dbReference type="SUPFAM" id="SSF52540">
    <property type="entry name" value="P-loop containing nucleoside triphosphate hydrolases"/>
    <property type="match status" value="1"/>
</dbReference>
<proteinExistence type="predicted"/>
<dbReference type="Gene3D" id="3.40.50.300">
    <property type="entry name" value="P-loop containing nucleotide triphosphate hydrolases"/>
    <property type="match status" value="1"/>
</dbReference>
<sequence>MPGACPACGYKTPTGVENKRNPKEWQLSAQKKAANAYLVGNSLTPSGRAFSNTFETYVAKTPEEKKALAFAHEKVDTLVDQPPAHVYFTGPAGSGKTHLATAILLDYIVRRNYLAKALYVDWGKLSTMYSGRFNLQPDVQTYLTRLMDGMQTCDLLLLDDFGAEVYNGTTTKAPVDLANTIFNSRVDKNLIITTNLTGEMIKEAYTQRIVSRMNAHVSGNAMLFAGIRDHRATA</sequence>
<organism evidence="2 3">
    <name type="scientific">Schleiferilactobacillus shenzhenensis LY-73</name>
    <dbReference type="NCBI Taxonomy" id="1231336"/>
    <lineage>
        <taxon>Bacteria</taxon>
        <taxon>Bacillati</taxon>
        <taxon>Bacillota</taxon>
        <taxon>Bacilli</taxon>
        <taxon>Lactobacillales</taxon>
        <taxon>Lactobacillaceae</taxon>
        <taxon>Schleiferilactobacillus</taxon>
    </lineage>
</organism>
<dbReference type="HOGENOM" id="CLU_062999_2_0_9"/>
<reference evidence="3" key="1">
    <citation type="journal article" date="2013" name="Genome Announc.">
        <title>Whole-Genome Sequencing of Lactobacillus shenzhenensis Strain LY-73T.</title>
        <authorList>
            <person name="Lin Z."/>
            <person name="Liu Z."/>
            <person name="Yang R."/>
            <person name="Zou Y."/>
            <person name="Wan D."/>
            <person name="Chen J."/>
            <person name="Guo M."/>
            <person name="Zhao J."/>
            <person name="Fang C."/>
            <person name="Yang R."/>
            <person name="Liu F."/>
        </authorList>
    </citation>
    <scope>NUCLEOTIDE SEQUENCE [LARGE SCALE GENOMIC DNA]</scope>
    <source>
        <strain evidence="3">LY-73</strain>
    </source>
</reference>
<dbReference type="Pfam" id="PF01695">
    <property type="entry name" value="IstB_IS21"/>
    <property type="match status" value="1"/>
</dbReference>
<evidence type="ECO:0000259" key="1">
    <source>
        <dbReference type="SMART" id="SM00382"/>
    </source>
</evidence>
<evidence type="ECO:0000313" key="3">
    <source>
        <dbReference type="Proteomes" id="UP000030647"/>
    </source>
</evidence>
<protein>
    <recommendedName>
        <fullName evidence="1">AAA+ ATPase domain-containing protein</fullName>
    </recommendedName>
</protein>
<dbReference type="EMBL" id="KI271612">
    <property type="protein sequence ID" value="ERL63830.1"/>
    <property type="molecule type" value="Genomic_DNA"/>
</dbReference>
<dbReference type="PANTHER" id="PTHR30050">
    <property type="entry name" value="CHROMOSOMAL REPLICATION INITIATOR PROTEIN DNAA"/>
    <property type="match status" value="1"/>
</dbReference>
<dbReference type="InterPro" id="IPR003593">
    <property type="entry name" value="AAA+_ATPase"/>
</dbReference>
<name>U4TKF2_9LACO</name>
<dbReference type="eggNOG" id="COG1484">
    <property type="taxonomic scope" value="Bacteria"/>
</dbReference>
<dbReference type="GO" id="GO:0006260">
    <property type="term" value="P:DNA replication"/>
    <property type="evidence" value="ECO:0007669"/>
    <property type="project" value="TreeGrafter"/>
</dbReference>
<keyword evidence="3" id="KW-1185">Reference proteome</keyword>
<dbReference type="Proteomes" id="UP000030647">
    <property type="component" value="Unassembled WGS sequence"/>
</dbReference>
<dbReference type="PANTHER" id="PTHR30050:SF4">
    <property type="entry name" value="ATP-BINDING PROTEIN RV3427C IN INSERTION SEQUENCE-RELATED"/>
    <property type="match status" value="1"/>
</dbReference>
<gene>
    <name evidence="2" type="ORF">L248_2123</name>
</gene>
<accession>U4TKF2</accession>
<dbReference type="CDD" id="cd00009">
    <property type="entry name" value="AAA"/>
    <property type="match status" value="1"/>
</dbReference>
<feature type="domain" description="AAA+ ATPase" evidence="1">
    <location>
        <begin position="82"/>
        <end position="220"/>
    </location>
</feature>
<dbReference type="STRING" id="1231336.L248_2123"/>
<dbReference type="InterPro" id="IPR002611">
    <property type="entry name" value="IstB_ATP-bd"/>
</dbReference>
<evidence type="ECO:0000313" key="2">
    <source>
        <dbReference type="EMBL" id="ERL63830.1"/>
    </source>
</evidence>
<dbReference type="AlphaFoldDB" id="U4TKF2"/>